<name>A0A975G4R4_9BACT</name>
<feature type="domain" description="Glucan biosynthesis periplasmic MdoG C-terminal" evidence="6">
    <location>
        <begin position="27"/>
        <end position="489"/>
    </location>
</feature>
<dbReference type="GO" id="GO:0030246">
    <property type="term" value="F:carbohydrate binding"/>
    <property type="evidence" value="ECO:0007669"/>
    <property type="project" value="InterPro"/>
</dbReference>
<evidence type="ECO:0000313" key="8">
    <source>
        <dbReference type="Proteomes" id="UP000676169"/>
    </source>
</evidence>
<sequence>MYPRTAFLFSCLLIHSAAAAEAPLHRAEAERLAGQPYAPGWTPPTEFTKALTYDQMRGIHIKRQGWLFNDSQVQVEPLLAGSFNSKGLRIGLLEGGEVREVPFSAALFEFPSGMAAPQDKDLSGFKGFRVHGAPRTGANSYEQFSFGGASYFRGHPEGFNYGLSARGLILRRDGKEEFPMFERFVFEKPEDGSSVMVWHALLNGPSATGAFRFTSRPGNPHVMEIQADLFPRSGVAWSDLGVGLAGFSSMYWFSPADARRTADFRGRVHDSEALAIDAEDGSRLWRVLGNPAKVRTSVFPVHGLRGFGLVQRDRTFDAYQDDTARYERRTSAWVEPQEGMTAGEVKLVEIPTRGEYDDNIVASFTPELPAGSREPLHVAYRLLWCEDAPAAKGPRVVQTRTGRLPDKSGITLLAVDFATSLPVASLKPEVELPAGVEQRFTYLKAMPDGKTVRLHLGVVPKAGEATTGEIRAGLLHDGTRTGETWAYPWTGGVEAAP</sequence>
<dbReference type="SUPFAM" id="SSF81296">
    <property type="entry name" value="E set domains"/>
    <property type="match status" value="1"/>
</dbReference>
<evidence type="ECO:0000256" key="1">
    <source>
        <dbReference type="ARBA" id="ARBA00004418"/>
    </source>
</evidence>
<keyword evidence="5" id="KW-0732">Signal</keyword>
<comment type="pathway">
    <text evidence="2">Glycan metabolism; osmoregulated periplasmic glucan (OPG) biosynthesis.</text>
</comment>
<feature type="signal peptide" evidence="5">
    <location>
        <begin position="1"/>
        <end position="19"/>
    </location>
</feature>
<dbReference type="GO" id="GO:0051274">
    <property type="term" value="P:beta-glucan biosynthetic process"/>
    <property type="evidence" value="ECO:0007669"/>
    <property type="project" value="TreeGrafter"/>
</dbReference>
<dbReference type="Pfam" id="PF04349">
    <property type="entry name" value="MdoG"/>
    <property type="match status" value="1"/>
</dbReference>
<dbReference type="PANTHER" id="PTHR30504:SF2">
    <property type="entry name" value="GLUCANS BIOSYNTHESIS PROTEIN G"/>
    <property type="match status" value="1"/>
</dbReference>
<dbReference type="InterPro" id="IPR011013">
    <property type="entry name" value="Gal_mutarotase_sf_dom"/>
</dbReference>
<reference evidence="7" key="1">
    <citation type="submission" date="2021-04" db="EMBL/GenBank/DDBJ databases">
        <title>Luteolibacter sp. 32A isolated from the skin of an Anderson's salamander (Ambystoma andersonii).</title>
        <authorList>
            <person name="Spergser J."/>
            <person name="Busse H.-J."/>
        </authorList>
    </citation>
    <scope>NUCLEOTIDE SEQUENCE</scope>
    <source>
        <strain evidence="7">32A</strain>
    </source>
</reference>
<feature type="chain" id="PRO_5037976072" evidence="5">
    <location>
        <begin position="20"/>
        <end position="497"/>
    </location>
</feature>
<evidence type="ECO:0000313" key="7">
    <source>
        <dbReference type="EMBL" id="QUE49309.1"/>
    </source>
</evidence>
<comment type="similarity">
    <text evidence="3">Belongs to the OpgD/OpgG family.</text>
</comment>
<dbReference type="Gene3D" id="2.60.40.10">
    <property type="entry name" value="Immunoglobulins"/>
    <property type="match status" value="1"/>
</dbReference>
<keyword evidence="4" id="KW-0574">Periplasm</keyword>
<dbReference type="AlphaFoldDB" id="A0A975G4R4"/>
<keyword evidence="8" id="KW-1185">Reference proteome</keyword>
<dbReference type="EMBL" id="CP073100">
    <property type="protein sequence ID" value="QUE49309.1"/>
    <property type="molecule type" value="Genomic_DNA"/>
</dbReference>
<evidence type="ECO:0000256" key="5">
    <source>
        <dbReference type="SAM" id="SignalP"/>
    </source>
</evidence>
<dbReference type="KEGG" id="lamb:KBB96_10540"/>
<dbReference type="PANTHER" id="PTHR30504">
    <property type="entry name" value="GLUCANS BIOSYNTHESIS PROTEIN"/>
    <property type="match status" value="1"/>
</dbReference>
<accession>A0A975G4R4</accession>
<dbReference type="Proteomes" id="UP000676169">
    <property type="component" value="Chromosome"/>
</dbReference>
<organism evidence="7 8">
    <name type="scientific">Luteolibacter ambystomatis</name>
    <dbReference type="NCBI Taxonomy" id="2824561"/>
    <lineage>
        <taxon>Bacteria</taxon>
        <taxon>Pseudomonadati</taxon>
        <taxon>Verrucomicrobiota</taxon>
        <taxon>Verrucomicrobiia</taxon>
        <taxon>Verrucomicrobiales</taxon>
        <taxon>Verrucomicrobiaceae</taxon>
        <taxon>Luteolibacter</taxon>
    </lineage>
</organism>
<comment type="subcellular location">
    <subcellularLocation>
        <location evidence="1">Periplasm</location>
    </subcellularLocation>
</comment>
<protein>
    <submittedName>
        <fullName evidence="7">Glucan biosynthesis protein</fullName>
    </submittedName>
</protein>
<dbReference type="SUPFAM" id="SSF74650">
    <property type="entry name" value="Galactose mutarotase-like"/>
    <property type="match status" value="1"/>
</dbReference>
<proteinExistence type="inferred from homology"/>
<evidence type="ECO:0000256" key="3">
    <source>
        <dbReference type="ARBA" id="ARBA00009284"/>
    </source>
</evidence>
<dbReference type="GO" id="GO:0003824">
    <property type="term" value="F:catalytic activity"/>
    <property type="evidence" value="ECO:0007669"/>
    <property type="project" value="InterPro"/>
</dbReference>
<dbReference type="InterPro" id="IPR014718">
    <property type="entry name" value="GH-type_carb-bd"/>
</dbReference>
<dbReference type="InterPro" id="IPR013783">
    <property type="entry name" value="Ig-like_fold"/>
</dbReference>
<dbReference type="RefSeq" id="WP_211629370.1">
    <property type="nucleotide sequence ID" value="NZ_CP073100.1"/>
</dbReference>
<dbReference type="InterPro" id="IPR014756">
    <property type="entry name" value="Ig_E-set"/>
</dbReference>
<dbReference type="GO" id="GO:0030288">
    <property type="term" value="C:outer membrane-bounded periplasmic space"/>
    <property type="evidence" value="ECO:0007669"/>
    <property type="project" value="TreeGrafter"/>
</dbReference>
<dbReference type="InterPro" id="IPR007444">
    <property type="entry name" value="Glucan_biosyn_MdoG_C"/>
</dbReference>
<dbReference type="Gene3D" id="2.70.98.10">
    <property type="match status" value="1"/>
</dbReference>
<evidence type="ECO:0000256" key="2">
    <source>
        <dbReference type="ARBA" id="ARBA00005001"/>
    </source>
</evidence>
<evidence type="ECO:0000256" key="4">
    <source>
        <dbReference type="ARBA" id="ARBA00022764"/>
    </source>
</evidence>
<evidence type="ECO:0000259" key="6">
    <source>
        <dbReference type="Pfam" id="PF04349"/>
    </source>
</evidence>
<gene>
    <name evidence="7" type="ORF">KBB96_10540</name>
</gene>
<dbReference type="InterPro" id="IPR014438">
    <property type="entry name" value="Glucan_biosyn_MdoG/MdoD"/>
</dbReference>